<accession>A0ABU1YUX6</accession>
<evidence type="ECO:0000259" key="5">
    <source>
        <dbReference type="PROSITE" id="PS51063"/>
    </source>
</evidence>
<sequence>MGCIDMPASQDLYSFIRTSPWGRTLAAGDLDLVLSAAMARTYLPGESVVSTGGEANYWVGIMDGLVVQKVVSEKGEETSLTAACSGTWFGEGTLMKQGRWRYDAVVQREARVALIPLHIFQWLLDSSLAFNQFVARLLNARLGHFMELLAIGRLPGIDARVAHTLASLFDPYLYPNRSNLLPFSQSEIGLLAGVSRQRANAALKQLEADGLIEARRQGVRVIDVEGLRRR</sequence>
<dbReference type="Pfam" id="PF00027">
    <property type="entry name" value="cNMP_binding"/>
    <property type="match status" value="1"/>
</dbReference>
<dbReference type="RefSeq" id="WP_310272184.1">
    <property type="nucleotide sequence ID" value="NZ_JAVDXU010000005.1"/>
</dbReference>
<dbReference type="InterPro" id="IPR014710">
    <property type="entry name" value="RmlC-like_jellyroll"/>
</dbReference>
<dbReference type="InterPro" id="IPR012318">
    <property type="entry name" value="HTH_CRP"/>
</dbReference>
<reference evidence="6 7" key="1">
    <citation type="submission" date="2023-07" db="EMBL/GenBank/DDBJ databases">
        <title>Sorghum-associated microbial communities from plants grown in Nebraska, USA.</title>
        <authorList>
            <person name="Schachtman D."/>
        </authorList>
    </citation>
    <scope>NUCLEOTIDE SEQUENCE [LARGE SCALE GENOMIC DNA]</scope>
    <source>
        <strain evidence="6 7">BE314</strain>
    </source>
</reference>
<evidence type="ECO:0000256" key="3">
    <source>
        <dbReference type="ARBA" id="ARBA00023163"/>
    </source>
</evidence>
<evidence type="ECO:0000256" key="2">
    <source>
        <dbReference type="ARBA" id="ARBA00023125"/>
    </source>
</evidence>
<dbReference type="Gene3D" id="2.60.120.10">
    <property type="entry name" value="Jelly Rolls"/>
    <property type="match status" value="1"/>
</dbReference>
<dbReference type="EMBL" id="JAVDXU010000005">
    <property type="protein sequence ID" value="MDR7272655.1"/>
    <property type="molecule type" value="Genomic_DNA"/>
</dbReference>
<dbReference type="InterPro" id="IPR036388">
    <property type="entry name" value="WH-like_DNA-bd_sf"/>
</dbReference>
<name>A0ABU1YUX6_ROSSA</name>
<evidence type="ECO:0000256" key="1">
    <source>
        <dbReference type="ARBA" id="ARBA00023015"/>
    </source>
</evidence>
<keyword evidence="7" id="KW-1185">Reference proteome</keyword>
<dbReference type="PROSITE" id="PS50042">
    <property type="entry name" value="CNMP_BINDING_3"/>
    <property type="match status" value="1"/>
</dbReference>
<feature type="domain" description="HTH crp-type" evidence="5">
    <location>
        <begin position="155"/>
        <end position="225"/>
    </location>
</feature>
<dbReference type="InterPro" id="IPR000595">
    <property type="entry name" value="cNMP-bd_dom"/>
</dbReference>
<evidence type="ECO:0000313" key="6">
    <source>
        <dbReference type="EMBL" id="MDR7272655.1"/>
    </source>
</evidence>
<keyword evidence="3" id="KW-0804">Transcription</keyword>
<dbReference type="PROSITE" id="PS51063">
    <property type="entry name" value="HTH_CRP_2"/>
    <property type="match status" value="1"/>
</dbReference>
<evidence type="ECO:0000259" key="4">
    <source>
        <dbReference type="PROSITE" id="PS50042"/>
    </source>
</evidence>
<feature type="domain" description="Cyclic nucleotide-binding" evidence="4">
    <location>
        <begin position="21"/>
        <end position="124"/>
    </location>
</feature>
<dbReference type="SUPFAM" id="SSF46785">
    <property type="entry name" value="Winged helix' DNA-binding domain"/>
    <property type="match status" value="1"/>
</dbReference>
<organism evidence="6 7">
    <name type="scientific">Roseateles saccharophilus</name>
    <name type="common">Pseudomonas saccharophila</name>
    <dbReference type="NCBI Taxonomy" id="304"/>
    <lineage>
        <taxon>Bacteria</taxon>
        <taxon>Pseudomonadati</taxon>
        <taxon>Pseudomonadota</taxon>
        <taxon>Betaproteobacteria</taxon>
        <taxon>Burkholderiales</taxon>
        <taxon>Sphaerotilaceae</taxon>
        <taxon>Roseateles</taxon>
    </lineage>
</organism>
<protein>
    <submittedName>
        <fullName evidence="6">CRP-like cAMP-binding protein</fullName>
    </submittedName>
</protein>
<dbReference type="CDD" id="cd00038">
    <property type="entry name" value="CAP_ED"/>
    <property type="match status" value="1"/>
</dbReference>
<comment type="caution">
    <text evidence="6">The sequence shown here is derived from an EMBL/GenBank/DDBJ whole genome shotgun (WGS) entry which is preliminary data.</text>
</comment>
<evidence type="ECO:0000313" key="7">
    <source>
        <dbReference type="Proteomes" id="UP001180453"/>
    </source>
</evidence>
<dbReference type="InterPro" id="IPR018490">
    <property type="entry name" value="cNMP-bd_dom_sf"/>
</dbReference>
<gene>
    <name evidence="6" type="ORF">J2X20_005338</name>
</gene>
<dbReference type="Gene3D" id="1.10.10.10">
    <property type="entry name" value="Winged helix-like DNA-binding domain superfamily/Winged helix DNA-binding domain"/>
    <property type="match status" value="1"/>
</dbReference>
<keyword evidence="1" id="KW-0805">Transcription regulation</keyword>
<proteinExistence type="predicted"/>
<dbReference type="InterPro" id="IPR036390">
    <property type="entry name" value="WH_DNA-bd_sf"/>
</dbReference>
<dbReference type="Pfam" id="PF13545">
    <property type="entry name" value="HTH_Crp_2"/>
    <property type="match status" value="1"/>
</dbReference>
<keyword evidence="2" id="KW-0238">DNA-binding</keyword>
<dbReference type="Proteomes" id="UP001180453">
    <property type="component" value="Unassembled WGS sequence"/>
</dbReference>
<dbReference type="SUPFAM" id="SSF51206">
    <property type="entry name" value="cAMP-binding domain-like"/>
    <property type="match status" value="1"/>
</dbReference>